<comment type="caution">
    <text evidence="4">The sequence shown here is derived from an EMBL/GenBank/DDBJ whole genome shotgun (WGS) entry which is preliminary data.</text>
</comment>
<evidence type="ECO:0000256" key="1">
    <source>
        <dbReference type="ARBA" id="ARBA00023125"/>
    </source>
</evidence>
<reference evidence="4" key="2">
    <citation type="journal article" date="2021" name="PeerJ">
        <title>Extensive microbial diversity within the chicken gut microbiome revealed by metagenomics and culture.</title>
        <authorList>
            <person name="Gilroy R."/>
            <person name="Ravi A."/>
            <person name="Getino M."/>
            <person name="Pursley I."/>
            <person name="Horton D.L."/>
            <person name="Alikhan N.F."/>
            <person name="Baker D."/>
            <person name="Gharbi K."/>
            <person name="Hall N."/>
            <person name="Watson M."/>
            <person name="Adriaenssens E.M."/>
            <person name="Foster-Nyarko E."/>
            <person name="Jarju S."/>
            <person name="Secka A."/>
            <person name="Antonio M."/>
            <person name="Oren A."/>
            <person name="Chaudhuri R.R."/>
            <person name="La Ragione R."/>
            <person name="Hildebrand F."/>
            <person name="Pallen M.J."/>
        </authorList>
    </citation>
    <scope>NUCLEOTIDE SEQUENCE</scope>
    <source>
        <strain evidence="4">CHK181-108</strain>
    </source>
</reference>
<dbReference type="EMBL" id="DVLU01000045">
    <property type="protein sequence ID" value="HIT85223.1"/>
    <property type="molecule type" value="Genomic_DNA"/>
</dbReference>
<dbReference type="InterPro" id="IPR050624">
    <property type="entry name" value="HTH-type_Tx_Regulator"/>
</dbReference>
<organism evidence="4 5">
    <name type="scientific">Candidatus Ornithomonoglobus intestinigallinarum</name>
    <dbReference type="NCBI Taxonomy" id="2840894"/>
    <lineage>
        <taxon>Bacteria</taxon>
        <taxon>Bacillati</taxon>
        <taxon>Bacillota</taxon>
        <taxon>Clostridia</taxon>
        <taxon>Candidatus Ornithomonoglobus</taxon>
    </lineage>
</organism>
<accession>A0A9D1H2T9</accession>
<evidence type="ECO:0000313" key="4">
    <source>
        <dbReference type="EMBL" id="HIT85223.1"/>
    </source>
</evidence>
<keyword evidence="1 2" id="KW-0238">DNA-binding</keyword>
<dbReference type="GO" id="GO:0003677">
    <property type="term" value="F:DNA binding"/>
    <property type="evidence" value="ECO:0007669"/>
    <property type="project" value="UniProtKB-UniRule"/>
</dbReference>
<evidence type="ECO:0000313" key="5">
    <source>
        <dbReference type="Proteomes" id="UP000824165"/>
    </source>
</evidence>
<feature type="DNA-binding region" description="H-T-H motif" evidence="2">
    <location>
        <begin position="33"/>
        <end position="52"/>
    </location>
</feature>
<dbReference type="InterPro" id="IPR001647">
    <property type="entry name" value="HTH_TetR"/>
</dbReference>
<dbReference type="PANTHER" id="PTHR43479:SF11">
    <property type="entry name" value="ACREF_ENVCD OPERON REPRESSOR-RELATED"/>
    <property type="match status" value="1"/>
</dbReference>
<evidence type="ECO:0000256" key="2">
    <source>
        <dbReference type="PROSITE-ProRule" id="PRU00335"/>
    </source>
</evidence>
<name>A0A9D1H2T9_9FIRM</name>
<proteinExistence type="predicted"/>
<dbReference type="AlphaFoldDB" id="A0A9D1H2T9"/>
<protein>
    <submittedName>
        <fullName evidence="4">TetR/AcrR family transcriptional regulator</fullName>
    </submittedName>
</protein>
<dbReference type="InterPro" id="IPR009057">
    <property type="entry name" value="Homeodomain-like_sf"/>
</dbReference>
<feature type="domain" description="HTH tetR-type" evidence="3">
    <location>
        <begin position="10"/>
        <end position="70"/>
    </location>
</feature>
<dbReference type="SUPFAM" id="SSF48498">
    <property type="entry name" value="Tetracyclin repressor-like, C-terminal domain"/>
    <property type="match status" value="1"/>
</dbReference>
<dbReference type="Gene3D" id="1.10.357.10">
    <property type="entry name" value="Tetracycline Repressor, domain 2"/>
    <property type="match status" value="1"/>
</dbReference>
<dbReference type="PRINTS" id="PR00455">
    <property type="entry name" value="HTHTETR"/>
</dbReference>
<dbReference type="Pfam" id="PF00440">
    <property type="entry name" value="TetR_N"/>
    <property type="match status" value="1"/>
</dbReference>
<sequence length="198" mass="22484">MVTNRQLAAAQTRKKLVETAKRIICDKGLANTSIDEITEACGVSKGTFYTYFKRKEDIVYELSEKMFDEILADAQKCEGSISEKLENYMIHFSRYIECGSLKLAQEWIKNAVDTDQSDVGTNKLKKDISAVKDLIRSGIENKELRPDTPVETLSNTINDLLYGQMLCWAFSGGAYGFEKRTQIFCKTYLGVLLKQYLL</sequence>
<dbReference type="PANTHER" id="PTHR43479">
    <property type="entry name" value="ACREF/ENVCD OPERON REPRESSOR-RELATED"/>
    <property type="match status" value="1"/>
</dbReference>
<dbReference type="Proteomes" id="UP000824165">
    <property type="component" value="Unassembled WGS sequence"/>
</dbReference>
<reference evidence="4" key="1">
    <citation type="submission" date="2020-10" db="EMBL/GenBank/DDBJ databases">
        <authorList>
            <person name="Gilroy R."/>
        </authorList>
    </citation>
    <scope>NUCLEOTIDE SEQUENCE</scope>
    <source>
        <strain evidence="4">CHK181-108</strain>
    </source>
</reference>
<dbReference type="InterPro" id="IPR036271">
    <property type="entry name" value="Tet_transcr_reg_TetR-rel_C_sf"/>
</dbReference>
<dbReference type="SUPFAM" id="SSF46689">
    <property type="entry name" value="Homeodomain-like"/>
    <property type="match status" value="1"/>
</dbReference>
<evidence type="ECO:0000259" key="3">
    <source>
        <dbReference type="PROSITE" id="PS50977"/>
    </source>
</evidence>
<dbReference type="PROSITE" id="PS50977">
    <property type="entry name" value="HTH_TETR_2"/>
    <property type="match status" value="1"/>
</dbReference>
<gene>
    <name evidence="4" type="ORF">IAA60_04855</name>
</gene>